<keyword evidence="4" id="KW-1185">Reference proteome</keyword>
<evidence type="ECO:0000259" key="2">
    <source>
        <dbReference type="Pfam" id="PF13699"/>
    </source>
</evidence>
<evidence type="ECO:0000313" key="4">
    <source>
        <dbReference type="Proteomes" id="UP001370348"/>
    </source>
</evidence>
<evidence type="ECO:0000256" key="1">
    <source>
        <dbReference type="SAM" id="MobiDB-lite"/>
    </source>
</evidence>
<protein>
    <submittedName>
        <fullName evidence="3">DUF4157 domain-containing protein</fullName>
    </submittedName>
</protein>
<dbReference type="Proteomes" id="UP001370348">
    <property type="component" value="Chromosome"/>
</dbReference>
<reference evidence="3 4" key="1">
    <citation type="submission" date="2021-12" db="EMBL/GenBank/DDBJ databases">
        <title>Discovery of the Pendulisporaceae a myxobacterial family with distinct sporulation behavior and unique specialized metabolism.</title>
        <authorList>
            <person name="Garcia R."/>
            <person name="Popoff A."/>
            <person name="Bader C.D."/>
            <person name="Loehr J."/>
            <person name="Walesch S."/>
            <person name="Walt C."/>
            <person name="Boldt J."/>
            <person name="Bunk B."/>
            <person name="Haeckl F.J.F.P.J."/>
            <person name="Gunesch A.P."/>
            <person name="Birkelbach J."/>
            <person name="Nuebel U."/>
            <person name="Pietschmann T."/>
            <person name="Bach T."/>
            <person name="Mueller R."/>
        </authorList>
    </citation>
    <scope>NUCLEOTIDE SEQUENCE [LARGE SCALE GENOMIC DNA]</scope>
    <source>
        <strain evidence="3 4">MSr11954</strain>
    </source>
</reference>
<gene>
    <name evidence="3" type="ORF">LZC94_01895</name>
</gene>
<dbReference type="EMBL" id="CP089984">
    <property type="protein sequence ID" value="WXB16032.1"/>
    <property type="molecule type" value="Genomic_DNA"/>
</dbReference>
<name>A0ABZ2M3P2_9BACT</name>
<proteinExistence type="predicted"/>
<dbReference type="InterPro" id="IPR025295">
    <property type="entry name" value="eCIS_core_dom"/>
</dbReference>
<evidence type="ECO:0000313" key="3">
    <source>
        <dbReference type="EMBL" id="WXB16032.1"/>
    </source>
</evidence>
<dbReference type="RefSeq" id="WP_394825661.1">
    <property type="nucleotide sequence ID" value="NZ_CP089984.1"/>
</dbReference>
<feature type="domain" description="eCIS core" evidence="2">
    <location>
        <begin position="176"/>
        <end position="252"/>
    </location>
</feature>
<dbReference type="Pfam" id="PF13699">
    <property type="entry name" value="eCIS_core"/>
    <property type="match status" value="1"/>
</dbReference>
<sequence>MNGGRIFAQKSQPQTAGSLRASPNRFADKIPPAFLPEPSVRRFDFESIPAYGPQAPRPHALFAINAPHALWQRTTRDARVLQAKLEIGAFDDPLEREADRVADAVMRSPTAIATTTESATVPASAANAVQRKCALRREDENGDAAIHRKVQNAVGAGTVPAALPNVGHVLRSPGRPLDAPAREFMETRFARDFSHVRIYDDAQAHESAASVHARAYTVGQSIVFGDGQYHPESPEGRKLLAHELTHVVQQTGSAGKTHSDAVAHDLSSAPAGTAQPKLVATGDRAGFASVANTVIGVQFTVRVAADGEVTLAGSNVSGPLTADAQELVRVLRDVIGNAGTTTIRFIRGQTSTDAADARVFVGSFPQSKIDLDDVLALGIHTSGYNAGAALAHEISEELEKHVTGADFGPAHAIALNAEARAVGATRIADTARVINATTLEFTFSYRYPDGRILDQVMTVTNGNITNVVRTWRP</sequence>
<accession>A0ABZ2M3P2</accession>
<feature type="region of interest" description="Disordered" evidence="1">
    <location>
        <begin position="1"/>
        <end position="30"/>
    </location>
</feature>
<organism evidence="3 4">
    <name type="scientific">Pendulispora albinea</name>
    <dbReference type="NCBI Taxonomy" id="2741071"/>
    <lineage>
        <taxon>Bacteria</taxon>
        <taxon>Pseudomonadati</taxon>
        <taxon>Myxococcota</taxon>
        <taxon>Myxococcia</taxon>
        <taxon>Myxococcales</taxon>
        <taxon>Sorangiineae</taxon>
        <taxon>Pendulisporaceae</taxon>
        <taxon>Pendulispora</taxon>
    </lineage>
</organism>